<reference evidence="1 2" key="1">
    <citation type="submission" date="2024-09" db="EMBL/GenBank/DDBJ databases">
        <authorList>
            <person name="Sun Q."/>
            <person name="Mori K."/>
        </authorList>
    </citation>
    <scope>NUCLEOTIDE SEQUENCE [LARGE SCALE GENOMIC DNA]</scope>
    <source>
        <strain evidence="1 2">CCM 7609</strain>
    </source>
</reference>
<dbReference type="EMBL" id="JBHMFI010000002">
    <property type="protein sequence ID" value="MFB9074383.1"/>
    <property type="molecule type" value="Genomic_DNA"/>
</dbReference>
<protein>
    <submittedName>
        <fullName evidence="1">Uncharacterized protein</fullName>
    </submittedName>
</protein>
<proteinExistence type="predicted"/>
<evidence type="ECO:0000313" key="2">
    <source>
        <dbReference type="Proteomes" id="UP001589575"/>
    </source>
</evidence>
<organism evidence="1 2">
    <name type="scientific">Citricoccus parietis</name>
    <dbReference type="NCBI Taxonomy" id="592307"/>
    <lineage>
        <taxon>Bacteria</taxon>
        <taxon>Bacillati</taxon>
        <taxon>Actinomycetota</taxon>
        <taxon>Actinomycetes</taxon>
        <taxon>Micrococcales</taxon>
        <taxon>Micrococcaceae</taxon>
        <taxon>Citricoccus</taxon>
    </lineage>
</organism>
<sequence>MKPGRWTALDGWPNSPGFSRNSRVQQPRHLVSFACLVRWCLDELGTTELLRQATGARGWGMRVTARRR</sequence>
<keyword evidence="2" id="KW-1185">Reference proteome</keyword>
<gene>
    <name evidence="1" type="ORF">ACFFX0_25590</name>
</gene>
<evidence type="ECO:0000313" key="1">
    <source>
        <dbReference type="EMBL" id="MFB9074383.1"/>
    </source>
</evidence>
<accession>A0ABV5G7I0</accession>
<comment type="caution">
    <text evidence="1">The sequence shown here is derived from an EMBL/GenBank/DDBJ whole genome shotgun (WGS) entry which is preliminary data.</text>
</comment>
<name>A0ABV5G7I0_9MICC</name>
<dbReference type="Proteomes" id="UP001589575">
    <property type="component" value="Unassembled WGS sequence"/>
</dbReference>